<dbReference type="PROSITE" id="PS50995">
    <property type="entry name" value="HTH_MARR_2"/>
    <property type="match status" value="1"/>
</dbReference>
<dbReference type="Pfam" id="PF12802">
    <property type="entry name" value="MarR_2"/>
    <property type="match status" value="1"/>
</dbReference>
<feature type="domain" description="HTH marR-type" evidence="4">
    <location>
        <begin position="1"/>
        <end position="137"/>
    </location>
</feature>
<evidence type="ECO:0000256" key="1">
    <source>
        <dbReference type="ARBA" id="ARBA00023015"/>
    </source>
</evidence>
<evidence type="ECO:0000256" key="3">
    <source>
        <dbReference type="ARBA" id="ARBA00023163"/>
    </source>
</evidence>
<dbReference type="EMBL" id="FOYL01000012">
    <property type="protein sequence ID" value="SFR28047.1"/>
    <property type="molecule type" value="Genomic_DNA"/>
</dbReference>
<sequence length="147" mass="15686">MNEDGPVAAVRAIHEVFMRTDAAITGPLAEMGLTTATAQALWALDPDDEPPSMKTVATRLHCNAPNLSFVADQLAARGLVERVPDPRDRRSRALVLTAKGEQVRSQVMRTVVEHSPLSALEPDDIAALLSILDKVVAVTPRGSAPTS</sequence>
<dbReference type="AlphaFoldDB" id="A0A1I6FE68"/>
<dbReference type="GO" id="GO:0006950">
    <property type="term" value="P:response to stress"/>
    <property type="evidence" value="ECO:0007669"/>
    <property type="project" value="TreeGrafter"/>
</dbReference>
<evidence type="ECO:0000313" key="5">
    <source>
        <dbReference type="EMBL" id="SFR28047.1"/>
    </source>
</evidence>
<dbReference type="SUPFAM" id="SSF46785">
    <property type="entry name" value="Winged helix' DNA-binding domain"/>
    <property type="match status" value="1"/>
</dbReference>
<keyword evidence="2 5" id="KW-0238">DNA-binding</keyword>
<name>A0A1I6FE68_9PSEU</name>
<evidence type="ECO:0000259" key="4">
    <source>
        <dbReference type="PROSITE" id="PS50995"/>
    </source>
</evidence>
<dbReference type="Gene3D" id="1.10.10.10">
    <property type="entry name" value="Winged helix-like DNA-binding domain superfamily/Winged helix DNA-binding domain"/>
    <property type="match status" value="1"/>
</dbReference>
<keyword evidence="1" id="KW-0805">Transcription regulation</keyword>
<dbReference type="InterPro" id="IPR000835">
    <property type="entry name" value="HTH_MarR-typ"/>
</dbReference>
<gene>
    <name evidence="5" type="ORF">SAMN04488564_112158</name>
</gene>
<evidence type="ECO:0000313" key="6">
    <source>
        <dbReference type="Proteomes" id="UP000198583"/>
    </source>
</evidence>
<dbReference type="InterPro" id="IPR039422">
    <property type="entry name" value="MarR/SlyA-like"/>
</dbReference>
<dbReference type="GO" id="GO:0003700">
    <property type="term" value="F:DNA-binding transcription factor activity"/>
    <property type="evidence" value="ECO:0007669"/>
    <property type="project" value="InterPro"/>
</dbReference>
<dbReference type="PANTHER" id="PTHR33164:SF99">
    <property type="entry name" value="MARR FAMILY REGULATORY PROTEIN"/>
    <property type="match status" value="1"/>
</dbReference>
<proteinExistence type="predicted"/>
<dbReference type="PANTHER" id="PTHR33164">
    <property type="entry name" value="TRANSCRIPTIONAL REGULATOR, MARR FAMILY"/>
    <property type="match status" value="1"/>
</dbReference>
<dbReference type="SMART" id="SM00347">
    <property type="entry name" value="HTH_MARR"/>
    <property type="match status" value="1"/>
</dbReference>
<dbReference type="GO" id="GO:0003677">
    <property type="term" value="F:DNA binding"/>
    <property type="evidence" value="ECO:0007669"/>
    <property type="project" value="UniProtKB-KW"/>
</dbReference>
<accession>A0A1I6FE68</accession>
<dbReference type="RefSeq" id="WP_093603698.1">
    <property type="nucleotide sequence ID" value="NZ_FOYL01000012.1"/>
</dbReference>
<dbReference type="STRING" id="84724.SAMN04488564_112158"/>
<dbReference type="PROSITE" id="PS01117">
    <property type="entry name" value="HTH_MARR_1"/>
    <property type="match status" value="1"/>
</dbReference>
<keyword evidence="6" id="KW-1185">Reference proteome</keyword>
<dbReference type="Proteomes" id="UP000198583">
    <property type="component" value="Unassembled WGS sequence"/>
</dbReference>
<dbReference type="InterPro" id="IPR036390">
    <property type="entry name" value="WH_DNA-bd_sf"/>
</dbReference>
<dbReference type="InterPro" id="IPR023187">
    <property type="entry name" value="Tscrpt_reg_MarR-type_CS"/>
</dbReference>
<keyword evidence="3" id="KW-0804">Transcription</keyword>
<dbReference type="InterPro" id="IPR036388">
    <property type="entry name" value="WH-like_DNA-bd_sf"/>
</dbReference>
<reference evidence="6" key="1">
    <citation type="submission" date="2016-10" db="EMBL/GenBank/DDBJ databases">
        <authorList>
            <person name="Varghese N."/>
            <person name="Submissions S."/>
        </authorList>
    </citation>
    <scope>NUCLEOTIDE SEQUENCE [LARGE SCALE GENOMIC DNA]</scope>
    <source>
        <strain evidence="6">DSM 44232</strain>
    </source>
</reference>
<protein>
    <submittedName>
        <fullName evidence="5">DNA-binding transcriptional regulator, MarR family</fullName>
    </submittedName>
</protein>
<evidence type="ECO:0000256" key="2">
    <source>
        <dbReference type="ARBA" id="ARBA00023125"/>
    </source>
</evidence>
<dbReference type="OrthoDB" id="3216907at2"/>
<organism evidence="5 6">
    <name type="scientific">Lentzea waywayandensis</name>
    <dbReference type="NCBI Taxonomy" id="84724"/>
    <lineage>
        <taxon>Bacteria</taxon>
        <taxon>Bacillati</taxon>
        <taxon>Actinomycetota</taxon>
        <taxon>Actinomycetes</taxon>
        <taxon>Pseudonocardiales</taxon>
        <taxon>Pseudonocardiaceae</taxon>
        <taxon>Lentzea</taxon>
    </lineage>
</organism>